<dbReference type="AlphaFoldDB" id="A0A1H0XNY5"/>
<dbReference type="STRING" id="311333.SAMN05421664_0126"/>
<feature type="transmembrane region" description="Helical" evidence="1">
    <location>
        <begin position="46"/>
        <end position="67"/>
    </location>
</feature>
<protein>
    <submittedName>
        <fullName evidence="2">Uncharacterized protein</fullName>
    </submittedName>
</protein>
<keyword evidence="1" id="KW-0472">Membrane</keyword>
<sequence>MKRKIFKYKSVWVLIFLLSLFIFFLFGYGIINELDEINKNPISDHLMLYIAILIFSLNFIGLMLLIGKSFITIKFLNSYYSFLIFFLVIGLIRKRLYLNDEITYNDFKYSFIIFSSLVILIYLINKFKYKEIQYENIEEIGKHND</sequence>
<dbReference type="EMBL" id="FNKL01000001">
    <property type="protein sequence ID" value="SDQ04627.1"/>
    <property type="molecule type" value="Genomic_DNA"/>
</dbReference>
<organism evidence="2 3">
    <name type="scientific">Chryseobacterium soldanellicola</name>
    <dbReference type="NCBI Taxonomy" id="311333"/>
    <lineage>
        <taxon>Bacteria</taxon>
        <taxon>Pseudomonadati</taxon>
        <taxon>Bacteroidota</taxon>
        <taxon>Flavobacteriia</taxon>
        <taxon>Flavobacteriales</taxon>
        <taxon>Weeksellaceae</taxon>
        <taxon>Chryseobacterium group</taxon>
        <taxon>Chryseobacterium</taxon>
    </lineage>
</organism>
<evidence type="ECO:0000256" key="1">
    <source>
        <dbReference type="SAM" id="Phobius"/>
    </source>
</evidence>
<feature type="transmembrane region" description="Helical" evidence="1">
    <location>
        <begin position="79"/>
        <end position="97"/>
    </location>
</feature>
<proteinExistence type="predicted"/>
<gene>
    <name evidence="2" type="ORF">SAMN05421664_0126</name>
</gene>
<keyword evidence="1" id="KW-0812">Transmembrane</keyword>
<keyword evidence="3" id="KW-1185">Reference proteome</keyword>
<accession>A0A1H0XNY5</accession>
<dbReference type="Proteomes" id="UP000199627">
    <property type="component" value="Unassembled WGS sequence"/>
</dbReference>
<evidence type="ECO:0000313" key="2">
    <source>
        <dbReference type="EMBL" id="SDQ04627.1"/>
    </source>
</evidence>
<keyword evidence="1" id="KW-1133">Transmembrane helix</keyword>
<name>A0A1H0XNY5_9FLAO</name>
<reference evidence="3" key="1">
    <citation type="submission" date="2016-10" db="EMBL/GenBank/DDBJ databases">
        <authorList>
            <person name="Varghese N."/>
            <person name="Submissions S."/>
        </authorList>
    </citation>
    <scope>NUCLEOTIDE SEQUENCE [LARGE SCALE GENOMIC DNA]</scope>
    <source>
        <strain evidence="3">DSM 17072</strain>
    </source>
</reference>
<feature type="transmembrane region" description="Helical" evidence="1">
    <location>
        <begin position="109"/>
        <end position="125"/>
    </location>
</feature>
<feature type="transmembrane region" description="Helical" evidence="1">
    <location>
        <begin position="12"/>
        <end position="31"/>
    </location>
</feature>
<evidence type="ECO:0000313" key="3">
    <source>
        <dbReference type="Proteomes" id="UP000199627"/>
    </source>
</evidence>